<name>A0A4P6WZC1_HYDPS</name>
<evidence type="ECO:0000256" key="3">
    <source>
        <dbReference type="ARBA" id="ARBA00019833"/>
    </source>
</evidence>
<dbReference type="GO" id="GO:0009236">
    <property type="term" value="P:cobalamin biosynthetic process"/>
    <property type="evidence" value="ECO:0007669"/>
    <property type="project" value="UniProtKB-UniRule"/>
</dbReference>
<feature type="region of interest" description="Disordered" evidence="8">
    <location>
        <begin position="53"/>
        <end position="80"/>
    </location>
</feature>
<dbReference type="AlphaFoldDB" id="A0A4P6WZC1"/>
<dbReference type="UniPathway" id="UPA00148"/>
<organism evidence="11 12">
    <name type="scientific">Hydrogenophaga pseudoflava</name>
    <name type="common">Pseudomonas carboxydoflava</name>
    <dbReference type="NCBI Taxonomy" id="47421"/>
    <lineage>
        <taxon>Bacteria</taxon>
        <taxon>Pseudomonadati</taxon>
        <taxon>Pseudomonadota</taxon>
        <taxon>Betaproteobacteria</taxon>
        <taxon>Burkholderiales</taxon>
        <taxon>Comamonadaceae</taxon>
        <taxon>Hydrogenophaga</taxon>
    </lineage>
</organism>
<evidence type="ECO:0000256" key="8">
    <source>
        <dbReference type="SAM" id="MobiDB-lite"/>
    </source>
</evidence>
<dbReference type="InterPro" id="IPR029062">
    <property type="entry name" value="Class_I_gatase-like"/>
</dbReference>
<evidence type="ECO:0000256" key="4">
    <source>
        <dbReference type="ARBA" id="ARBA00022573"/>
    </source>
</evidence>
<feature type="domain" description="CobB/CobQ-like glutamine amidotransferase" evidence="10">
    <location>
        <begin position="284"/>
        <end position="474"/>
    </location>
</feature>
<dbReference type="InterPro" id="IPR027417">
    <property type="entry name" value="P-loop_NTPase"/>
</dbReference>
<dbReference type="GO" id="GO:0003824">
    <property type="term" value="F:catalytic activity"/>
    <property type="evidence" value="ECO:0007669"/>
    <property type="project" value="InterPro"/>
</dbReference>
<keyword evidence="5 7" id="KW-0315">Glutamine amidotransferase</keyword>
<dbReference type="SUPFAM" id="SSF52317">
    <property type="entry name" value="Class I glutamine amidotransferase-like"/>
    <property type="match status" value="1"/>
</dbReference>
<feature type="domain" description="CobQ/CobB/MinD/ParA nucleotide binding" evidence="9">
    <location>
        <begin position="6"/>
        <end position="257"/>
    </location>
</feature>
<evidence type="ECO:0000313" key="11">
    <source>
        <dbReference type="EMBL" id="QBM28049.1"/>
    </source>
</evidence>
<proteinExistence type="inferred from homology"/>
<evidence type="ECO:0000313" key="12">
    <source>
        <dbReference type="Proteomes" id="UP000293912"/>
    </source>
</evidence>
<dbReference type="HAMAP" id="MF_00028">
    <property type="entry name" value="CobQ"/>
    <property type="match status" value="1"/>
</dbReference>
<protein>
    <recommendedName>
        <fullName evidence="3 7">Cobyric acid synthase</fullName>
    </recommendedName>
</protein>
<comment type="similarity">
    <text evidence="2 7">Belongs to the CobB/CobQ family. CobQ subfamily.</text>
</comment>
<dbReference type="Pfam" id="PF01656">
    <property type="entry name" value="CbiA"/>
    <property type="match status" value="1"/>
</dbReference>
<dbReference type="PROSITE" id="PS51274">
    <property type="entry name" value="GATASE_COBBQ"/>
    <property type="match status" value="1"/>
</dbReference>
<dbReference type="InterPro" id="IPR004459">
    <property type="entry name" value="CobQ_synth"/>
</dbReference>
<dbReference type="PANTHER" id="PTHR21343:SF1">
    <property type="entry name" value="COBYRIC ACID SYNTHASE"/>
    <property type="match status" value="1"/>
</dbReference>
<dbReference type="SUPFAM" id="SSF52540">
    <property type="entry name" value="P-loop containing nucleoside triphosphate hydrolases"/>
    <property type="match status" value="2"/>
</dbReference>
<feature type="active site" description="Nucleophile" evidence="7">
    <location>
        <position position="363"/>
    </location>
</feature>
<evidence type="ECO:0000256" key="5">
    <source>
        <dbReference type="ARBA" id="ARBA00022962"/>
    </source>
</evidence>
<accession>A0A4P6WZC1</accession>
<comment type="function">
    <text evidence="6 7">Catalyzes amidations at positions B, D, E, and G on adenosylcobyrinic A,C-diamide. NH(2) groups are provided by glutamine, and one molecule of ATP is hydrogenolyzed for each amidation.</text>
</comment>
<dbReference type="Proteomes" id="UP000293912">
    <property type="component" value="Chromosome"/>
</dbReference>
<sequence>MTAVCVMVLGTTSGAGKSWLTTALCRHYARQGLKVAPFKAQNMSNNARVVAKGPEGEGRFTAGPPQGETAPLGGSDPRERRSVGAEIGSAQYFQSLAAKADPDVRMNPLLLKPEADTRSQVVLMGEVHRALSDMPWRGRSETVWPHIAAALDALREESDVVVIEGAGSPAEINLHASDIVNMRVARHADARCLLVTDIDRGGAFAHLYGTWALLPEDERALIKGFVLNKFRGDASLLAPAPQMLQDLTGVPVVATLPMWWQHGLPEEDGVFDDKTRAAGAVQTTIAVIAWPRISNLDEFQPLKNVPGVRLVWARTPADCAGADWIVLPGSKSTAADLAWLRAQGLDQAVAHHAAQGRAVLGICGGLQVLGEALIDTHGIDGNAPGLGLLPLVTAFDAEKTVRRTTAAFGDLTGAWQALSGVTTAGYEIHHGQTAQHPAMAAKGDIAREVMPGLAWQNAAGNVLGCYLHGLFEDPAVLRALFGARVPTLDTVFDGLADFLEQHVEPGVLDALIHKD</sequence>
<comment type="pathway">
    <text evidence="1 7">Cofactor biosynthesis; adenosylcobalamin biosynthesis.</text>
</comment>
<evidence type="ECO:0000259" key="10">
    <source>
        <dbReference type="Pfam" id="PF07685"/>
    </source>
</evidence>
<dbReference type="RefSeq" id="WP_133156525.1">
    <property type="nucleotide sequence ID" value="NZ_CP037867.1"/>
</dbReference>
<dbReference type="Gene3D" id="3.40.50.880">
    <property type="match status" value="1"/>
</dbReference>
<evidence type="ECO:0000256" key="2">
    <source>
        <dbReference type="ARBA" id="ARBA00006205"/>
    </source>
</evidence>
<keyword evidence="12" id="KW-1185">Reference proteome</keyword>
<evidence type="ECO:0000256" key="6">
    <source>
        <dbReference type="ARBA" id="ARBA00025166"/>
    </source>
</evidence>
<evidence type="ECO:0000256" key="1">
    <source>
        <dbReference type="ARBA" id="ARBA00004953"/>
    </source>
</evidence>
<dbReference type="Pfam" id="PF07685">
    <property type="entry name" value="GATase_3"/>
    <property type="match status" value="1"/>
</dbReference>
<reference evidence="11 12" key="1">
    <citation type="submission" date="2019-03" db="EMBL/GenBank/DDBJ databases">
        <authorList>
            <person name="Sebastian G."/>
            <person name="Baumann P."/>
            <person name="Ruckert C."/>
            <person name="Kalinowski J."/>
            <person name="Nebel B."/>
            <person name="Takors R."/>
            <person name="Blombach B."/>
        </authorList>
    </citation>
    <scope>NUCLEOTIDE SEQUENCE [LARGE SCALE GENOMIC DNA]</scope>
    <source>
        <strain evidence="11 12">DSM 1084</strain>
    </source>
</reference>
<feature type="active site" evidence="7">
    <location>
        <position position="468"/>
    </location>
</feature>
<dbReference type="InterPro" id="IPR011698">
    <property type="entry name" value="GATase_3"/>
</dbReference>
<keyword evidence="4 7" id="KW-0169">Cobalamin biosynthesis</keyword>
<dbReference type="InterPro" id="IPR033949">
    <property type="entry name" value="CobQ_GATase1"/>
</dbReference>
<dbReference type="GO" id="GO:0015420">
    <property type="term" value="F:ABC-type vitamin B12 transporter activity"/>
    <property type="evidence" value="ECO:0007669"/>
    <property type="project" value="UniProtKB-UniRule"/>
</dbReference>
<dbReference type="CDD" id="cd05389">
    <property type="entry name" value="CobQ_N"/>
    <property type="match status" value="1"/>
</dbReference>
<dbReference type="Gene3D" id="3.40.50.300">
    <property type="entry name" value="P-loop containing nucleotide triphosphate hydrolases"/>
    <property type="match status" value="1"/>
</dbReference>
<dbReference type="InterPro" id="IPR002586">
    <property type="entry name" value="CobQ/CobB/MinD/ParA_Nub-bd_dom"/>
</dbReference>
<evidence type="ECO:0000259" key="9">
    <source>
        <dbReference type="Pfam" id="PF01656"/>
    </source>
</evidence>
<dbReference type="InterPro" id="IPR047045">
    <property type="entry name" value="CobQ_N"/>
</dbReference>
<dbReference type="NCBIfam" id="TIGR00313">
    <property type="entry name" value="cobQ"/>
    <property type="match status" value="1"/>
</dbReference>
<gene>
    <name evidence="7 11" type="primary">cobQ</name>
    <name evidence="11" type="ORF">HPF_10150</name>
</gene>
<dbReference type="CDD" id="cd01750">
    <property type="entry name" value="GATase1_CobQ"/>
    <property type="match status" value="1"/>
</dbReference>
<dbReference type="KEGG" id="hpse:HPF_10150"/>
<dbReference type="NCBIfam" id="NF001989">
    <property type="entry name" value="PRK00784.1"/>
    <property type="match status" value="1"/>
</dbReference>
<evidence type="ECO:0000256" key="7">
    <source>
        <dbReference type="HAMAP-Rule" id="MF_00028"/>
    </source>
</evidence>
<dbReference type="EMBL" id="CP037867">
    <property type="protein sequence ID" value="QBM28049.1"/>
    <property type="molecule type" value="Genomic_DNA"/>
</dbReference>
<dbReference type="PANTHER" id="PTHR21343">
    <property type="entry name" value="DETHIOBIOTIN SYNTHETASE"/>
    <property type="match status" value="1"/>
</dbReference>